<dbReference type="OrthoDB" id="116827at2759"/>
<dbReference type="EMBL" id="HG690656">
    <property type="protein sequence ID" value="CDI75008.1"/>
    <property type="molecule type" value="Genomic_DNA"/>
</dbReference>
<reference evidence="2" key="1">
    <citation type="submission" date="2013-10" db="EMBL/GenBank/DDBJ databases">
        <title>Genomic analysis of the causative agents of coccidiosis in chickens.</title>
        <authorList>
            <person name="Reid A.J."/>
            <person name="Blake D."/>
            <person name="Billington K."/>
            <person name="Browne H."/>
            <person name="Dunn M."/>
            <person name="Hung S."/>
            <person name="Kawahara F."/>
            <person name="Miranda-Saavedra D."/>
            <person name="Mourier T."/>
            <person name="Nagra H."/>
            <person name="Otto T.D."/>
            <person name="Rawlings N."/>
            <person name="Sanchez A."/>
            <person name="Sanders M."/>
            <person name="Subramaniam C."/>
            <person name="Tay Y."/>
            <person name="Dear P."/>
            <person name="Doerig C."/>
            <person name="Gruber A."/>
            <person name="Parkinson J."/>
            <person name="Shirley M."/>
            <person name="Wan K.L."/>
            <person name="Berriman M."/>
            <person name="Tomley F."/>
            <person name="Pain A."/>
        </authorList>
    </citation>
    <scope>NUCLEOTIDE SEQUENCE [LARGE SCALE GENOMIC DNA]</scope>
    <source>
        <strain evidence="2">Houghton</strain>
    </source>
</reference>
<evidence type="ECO:0000256" key="1">
    <source>
        <dbReference type="SAM" id="MobiDB-lite"/>
    </source>
</evidence>
<evidence type="ECO:0000313" key="2">
    <source>
        <dbReference type="EMBL" id="CDI75008.1"/>
    </source>
</evidence>
<dbReference type="VEuPathDB" id="ToxoDB:EPH_0037890"/>
<dbReference type="Proteomes" id="UP000018201">
    <property type="component" value="Unassembled WGS sequence"/>
</dbReference>
<organism evidence="2 3">
    <name type="scientific">Eimeria praecox</name>
    <dbReference type="NCBI Taxonomy" id="51316"/>
    <lineage>
        <taxon>Eukaryota</taxon>
        <taxon>Sar</taxon>
        <taxon>Alveolata</taxon>
        <taxon>Apicomplexa</taxon>
        <taxon>Conoidasida</taxon>
        <taxon>Coccidia</taxon>
        <taxon>Eucoccidiorida</taxon>
        <taxon>Eimeriorina</taxon>
        <taxon>Eimeriidae</taxon>
        <taxon>Eimeria</taxon>
    </lineage>
</organism>
<reference evidence="2" key="2">
    <citation type="submission" date="2013-10" db="EMBL/GenBank/DDBJ databases">
        <authorList>
            <person name="Aslett M."/>
        </authorList>
    </citation>
    <scope>NUCLEOTIDE SEQUENCE [LARGE SCALE GENOMIC DNA]</scope>
    <source>
        <strain evidence="2">Houghton</strain>
    </source>
</reference>
<evidence type="ECO:0000313" key="3">
    <source>
        <dbReference type="Proteomes" id="UP000018201"/>
    </source>
</evidence>
<sequence>MPLPPPFTRIMNERKYAEAAAAAEAEATAAQRAFLEAEASLAPDTSTGVVPKIQTSLTAEEFRRTLEQTAITSKEEARAKNFWVPENTPDEPEAKLKTPQK</sequence>
<dbReference type="AlphaFoldDB" id="U6G6U2"/>
<feature type="compositionally biased region" description="Basic and acidic residues" evidence="1">
    <location>
        <begin position="92"/>
        <end position="101"/>
    </location>
</feature>
<keyword evidence="3" id="KW-1185">Reference proteome</keyword>
<proteinExistence type="predicted"/>
<accession>U6G6U2</accession>
<protein>
    <submittedName>
        <fullName evidence="2">Uncharacterized protein</fullName>
    </submittedName>
</protein>
<feature type="region of interest" description="Disordered" evidence="1">
    <location>
        <begin position="77"/>
        <end position="101"/>
    </location>
</feature>
<gene>
    <name evidence="2" type="ORF">EPH_0037890</name>
</gene>
<name>U6G6U2_9EIME</name>